<feature type="compositionally biased region" description="Gly residues" evidence="1">
    <location>
        <begin position="36"/>
        <end position="49"/>
    </location>
</feature>
<proteinExistence type="predicted"/>
<feature type="compositionally biased region" description="Low complexity" evidence="1">
    <location>
        <begin position="50"/>
        <end position="59"/>
    </location>
</feature>
<evidence type="ECO:0000313" key="3">
    <source>
        <dbReference type="Proteomes" id="UP000659904"/>
    </source>
</evidence>
<reference evidence="2 3" key="1">
    <citation type="submission" date="2021-01" db="EMBL/GenBank/DDBJ databases">
        <title>Whole genome shotgun sequence of Catellatospora citrea NBRC 14495.</title>
        <authorList>
            <person name="Komaki H."/>
            <person name="Tamura T."/>
        </authorList>
    </citation>
    <scope>NUCLEOTIDE SEQUENCE [LARGE SCALE GENOMIC DNA]</scope>
    <source>
        <strain evidence="2 3">NBRC 14495</strain>
    </source>
</reference>
<protein>
    <submittedName>
        <fullName evidence="2">Uncharacterized protein</fullName>
    </submittedName>
</protein>
<evidence type="ECO:0000313" key="2">
    <source>
        <dbReference type="EMBL" id="GIF99239.1"/>
    </source>
</evidence>
<dbReference type="AlphaFoldDB" id="A0A8J3KET2"/>
<comment type="caution">
    <text evidence="2">The sequence shown here is derived from an EMBL/GenBank/DDBJ whole genome shotgun (WGS) entry which is preliminary data.</text>
</comment>
<evidence type="ECO:0000256" key="1">
    <source>
        <dbReference type="SAM" id="MobiDB-lite"/>
    </source>
</evidence>
<dbReference type="EMBL" id="BONH01000020">
    <property type="protein sequence ID" value="GIF99239.1"/>
    <property type="molecule type" value="Genomic_DNA"/>
</dbReference>
<sequence length="59" mass="5419">MVGGAGGSLGGAATGTWAASGISARARAPKAFIGSVGSGRVGGRSGRGWSGCSSVTPAP</sequence>
<keyword evidence="3" id="KW-1185">Reference proteome</keyword>
<feature type="region of interest" description="Disordered" evidence="1">
    <location>
        <begin position="34"/>
        <end position="59"/>
    </location>
</feature>
<name>A0A8J3KET2_9ACTN</name>
<dbReference type="Proteomes" id="UP000659904">
    <property type="component" value="Unassembled WGS sequence"/>
</dbReference>
<gene>
    <name evidence="2" type="ORF">Cci01nite_43330</name>
</gene>
<accession>A0A8J3KET2</accession>
<organism evidence="2 3">
    <name type="scientific">Catellatospora citrea</name>
    <dbReference type="NCBI Taxonomy" id="53366"/>
    <lineage>
        <taxon>Bacteria</taxon>
        <taxon>Bacillati</taxon>
        <taxon>Actinomycetota</taxon>
        <taxon>Actinomycetes</taxon>
        <taxon>Micromonosporales</taxon>
        <taxon>Micromonosporaceae</taxon>
        <taxon>Catellatospora</taxon>
    </lineage>
</organism>